<protein>
    <recommendedName>
        <fullName evidence="4">HTH deoR-type domain-containing protein</fullName>
    </recommendedName>
</protein>
<dbReference type="InterPro" id="IPR018356">
    <property type="entry name" value="Tscrpt_reg_HTH_DeoR_CS"/>
</dbReference>
<evidence type="ECO:0000256" key="2">
    <source>
        <dbReference type="ARBA" id="ARBA00023125"/>
    </source>
</evidence>
<dbReference type="PANTHER" id="PTHR30363">
    <property type="entry name" value="HTH-TYPE TRANSCRIPTIONAL REGULATOR SRLR-RELATED"/>
    <property type="match status" value="1"/>
</dbReference>
<dbReference type="SUPFAM" id="SSF100950">
    <property type="entry name" value="NagB/RpiA/CoA transferase-like"/>
    <property type="match status" value="1"/>
</dbReference>
<dbReference type="PROSITE" id="PS00894">
    <property type="entry name" value="HTH_DEOR_1"/>
    <property type="match status" value="1"/>
</dbReference>
<accession>A0A6J4PP57</accession>
<dbReference type="Pfam" id="PF00455">
    <property type="entry name" value="DeoRC"/>
    <property type="match status" value="1"/>
</dbReference>
<sequence length="262" mass="28314">MLDKQKMLAEQRRGVILEELGSIGSVSVAELSRKLGVSDMTIRRDLEELSGRNLLRKVHGGAIPVSRSAEPHFEQKRRLKRTEKVAIARAAQGFVHDGDTVAFSAGTTTWHVASTLYPGHRDLTFVTNSTNVALTLQENGWEEIVLSGGMFRTPSDALVGPFADRTLRTLNADVLFLGAHGVHPDAGLTTPNTAEAETNGYLVDAAKRVVVVADSSKLGVVALARIIPLSRVDVIVTDQRAPKQILREIELSGPQVVVAESP</sequence>
<dbReference type="InterPro" id="IPR001034">
    <property type="entry name" value="DeoR_HTH"/>
</dbReference>
<dbReference type="PROSITE" id="PS51000">
    <property type="entry name" value="HTH_DEOR_2"/>
    <property type="match status" value="1"/>
</dbReference>
<evidence type="ECO:0000313" key="5">
    <source>
        <dbReference type="EMBL" id="CAA9421745.1"/>
    </source>
</evidence>
<gene>
    <name evidence="5" type="ORF">AVDCRST_MAG82-1493</name>
</gene>
<dbReference type="GO" id="GO:0003700">
    <property type="term" value="F:DNA-binding transcription factor activity"/>
    <property type="evidence" value="ECO:0007669"/>
    <property type="project" value="InterPro"/>
</dbReference>
<dbReference type="GO" id="GO:0003677">
    <property type="term" value="F:DNA binding"/>
    <property type="evidence" value="ECO:0007669"/>
    <property type="project" value="UniProtKB-KW"/>
</dbReference>
<proteinExistence type="predicted"/>
<dbReference type="InterPro" id="IPR037171">
    <property type="entry name" value="NagB/RpiA_transferase-like"/>
</dbReference>
<feature type="domain" description="HTH deoR-type" evidence="4">
    <location>
        <begin position="9"/>
        <end position="64"/>
    </location>
</feature>
<dbReference type="Pfam" id="PF08220">
    <property type="entry name" value="HTH_DeoR"/>
    <property type="match status" value="1"/>
</dbReference>
<dbReference type="Gene3D" id="3.40.50.1360">
    <property type="match status" value="1"/>
</dbReference>
<keyword evidence="3" id="KW-0804">Transcription</keyword>
<dbReference type="InterPro" id="IPR014036">
    <property type="entry name" value="DeoR-like_C"/>
</dbReference>
<evidence type="ECO:0000256" key="1">
    <source>
        <dbReference type="ARBA" id="ARBA00023015"/>
    </source>
</evidence>
<dbReference type="InterPro" id="IPR036388">
    <property type="entry name" value="WH-like_DNA-bd_sf"/>
</dbReference>
<dbReference type="SUPFAM" id="SSF46785">
    <property type="entry name" value="Winged helix' DNA-binding domain"/>
    <property type="match status" value="1"/>
</dbReference>
<dbReference type="SMART" id="SM00420">
    <property type="entry name" value="HTH_DEOR"/>
    <property type="match status" value="1"/>
</dbReference>
<dbReference type="SMART" id="SM01134">
    <property type="entry name" value="DeoRC"/>
    <property type="match status" value="1"/>
</dbReference>
<dbReference type="EMBL" id="CADCVA010000211">
    <property type="protein sequence ID" value="CAA9421745.1"/>
    <property type="molecule type" value="Genomic_DNA"/>
</dbReference>
<dbReference type="PRINTS" id="PR00037">
    <property type="entry name" value="HTHLACR"/>
</dbReference>
<evidence type="ECO:0000259" key="4">
    <source>
        <dbReference type="PROSITE" id="PS51000"/>
    </source>
</evidence>
<keyword evidence="2" id="KW-0238">DNA-binding</keyword>
<organism evidence="5">
    <name type="scientific">uncultured Rubrobacteraceae bacterium</name>
    <dbReference type="NCBI Taxonomy" id="349277"/>
    <lineage>
        <taxon>Bacteria</taxon>
        <taxon>Bacillati</taxon>
        <taxon>Actinomycetota</taxon>
        <taxon>Rubrobacteria</taxon>
        <taxon>Rubrobacterales</taxon>
        <taxon>Rubrobacteraceae</taxon>
        <taxon>environmental samples</taxon>
    </lineage>
</organism>
<dbReference type="InterPro" id="IPR050313">
    <property type="entry name" value="Carb_Metab_HTH_regulators"/>
</dbReference>
<dbReference type="AlphaFoldDB" id="A0A6J4PP57"/>
<dbReference type="Gene3D" id="1.10.10.10">
    <property type="entry name" value="Winged helix-like DNA-binding domain superfamily/Winged helix DNA-binding domain"/>
    <property type="match status" value="1"/>
</dbReference>
<evidence type="ECO:0000256" key="3">
    <source>
        <dbReference type="ARBA" id="ARBA00023163"/>
    </source>
</evidence>
<reference evidence="5" key="1">
    <citation type="submission" date="2020-02" db="EMBL/GenBank/DDBJ databases">
        <authorList>
            <person name="Meier V. D."/>
        </authorList>
    </citation>
    <scope>NUCLEOTIDE SEQUENCE</scope>
    <source>
        <strain evidence="5">AVDCRST_MAG82</strain>
    </source>
</reference>
<dbReference type="InterPro" id="IPR036390">
    <property type="entry name" value="WH_DNA-bd_sf"/>
</dbReference>
<name>A0A6J4PP57_9ACTN</name>
<dbReference type="PANTHER" id="PTHR30363:SF44">
    <property type="entry name" value="AGA OPERON TRANSCRIPTIONAL REPRESSOR-RELATED"/>
    <property type="match status" value="1"/>
</dbReference>
<keyword evidence="1" id="KW-0805">Transcription regulation</keyword>